<keyword evidence="3" id="KW-1185">Reference proteome</keyword>
<evidence type="ECO:0000313" key="2">
    <source>
        <dbReference type="EMBL" id="KAL0131323.1"/>
    </source>
</evidence>
<accession>A0AAW2GVU5</accession>
<protein>
    <submittedName>
        <fullName evidence="2">Uncharacterized protein</fullName>
    </submittedName>
</protein>
<sequence>MITEHDWPDGQLVHLEISGINVKQALELLISLRRRSVREVRAGGTRPCGRAAYVGYVVLDDLEEQREKVGATAKQEPRAPFRRPVVTYPAGRTHPGRTNTNIFLLLDE</sequence>
<feature type="compositionally biased region" description="Basic and acidic residues" evidence="1">
    <location>
        <begin position="68"/>
        <end position="79"/>
    </location>
</feature>
<reference evidence="2 3" key="1">
    <citation type="submission" date="2023-03" db="EMBL/GenBank/DDBJ databases">
        <title>High recombination rates correlate with genetic variation in Cardiocondyla obscurior ants.</title>
        <authorList>
            <person name="Errbii M."/>
        </authorList>
    </citation>
    <scope>NUCLEOTIDE SEQUENCE [LARGE SCALE GENOMIC DNA]</scope>
    <source>
        <strain evidence="2">Alpha-2009</strain>
        <tissue evidence="2">Whole body</tissue>
    </source>
</reference>
<name>A0AAW2GVU5_9HYME</name>
<dbReference type="EMBL" id="JADYXP020000002">
    <property type="protein sequence ID" value="KAL0131323.1"/>
    <property type="molecule type" value="Genomic_DNA"/>
</dbReference>
<evidence type="ECO:0000256" key="1">
    <source>
        <dbReference type="SAM" id="MobiDB-lite"/>
    </source>
</evidence>
<dbReference type="AlphaFoldDB" id="A0AAW2GVU5"/>
<feature type="region of interest" description="Disordered" evidence="1">
    <location>
        <begin position="68"/>
        <end position="94"/>
    </location>
</feature>
<comment type="caution">
    <text evidence="2">The sequence shown here is derived from an EMBL/GenBank/DDBJ whole genome shotgun (WGS) entry which is preliminary data.</text>
</comment>
<gene>
    <name evidence="2" type="ORF">PUN28_002690</name>
</gene>
<dbReference type="Proteomes" id="UP001430953">
    <property type="component" value="Unassembled WGS sequence"/>
</dbReference>
<organism evidence="2 3">
    <name type="scientific">Cardiocondyla obscurior</name>
    <dbReference type="NCBI Taxonomy" id="286306"/>
    <lineage>
        <taxon>Eukaryota</taxon>
        <taxon>Metazoa</taxon>
        <taxon>Ecdysozoa</taxon>
        <taxon>Arthropoda</taxon>
        <taxon>Hexapoda</taxon>
        <taxon>Insecta</taxon>
        <taxon>Pterygota</taxon>
        <taxon>Neoptera</taxon>
        <taxon>Endopterygota</taxon>
        <taxon>Hymenoptera</taxon>
        <taxon>Apocrita</taxon>
        <taxon>Aculeata</taxon>
        <taxon>Formicoidea</taxon>
        <taxon>Formicidae</taxon>
        <taxon>Myrmicinae</taxon>
        <taxon>Cardiocondyla</taxon>
    </lineage>
</organism>
<proteinExistence type="predicted"/>
<evidence type="ECO:0000313" key="3">
    <source>
        <dbReference type="Proteomes" id="UP001430953"/>
    </source>
</evidence>